<dbReference type="InterPro" id="IPR018712">
    <property type="entry name" value="Tle1-like_cat"/>
</dbReference>
<dbReference type="Pfam" id="PF09994">
    <property type="entry name" value="T6SS_Tle1-like_cat"/>
    <property type="match status" value="1"/>
</dbReference>
<sequence>MGKRLVICCDGTWNTWKQPAPTNVVKVSEAVAPMDEHAVLQLGYYHAGVGTRPWDRVLGGAFGFGLSRNVRACYRFLVRHFEPGDEVFLFGFSRGAYTARSTAGFIRNCGILARHNEDRIAEAYRLYRDRDPATGPDSPRAREFRARYAHEDVTPIRFIGVWDTVGALGIPLSGGRLINLVNRRWQFHDTQLSSTIRSAFQALAIDEKRRPFTPAVWKPSPAADGQQREQVWFTGVHSDVGGGYPQTALSDLTLRWMTARARACGLAFTEDAFAGLPARDEFGPLHDSATWFYRMIGTTPRKLGEQDAPSEYAASSAADRQKEMNPPYRAENLRTYLADAAHQIMPV</sequence>
<evidence type="ECO:0000313" key="3">
    <source>
        <dbReference type="EMBL" id="NKQ51443.1"/>
    </source>
</evidence>
<accession>A0ABX1IVD0</accession>
<dbReference type="SUPFAM" id="SSF53474">
    <property type="entry name" value="alpha/beta-Hydrolases"/>
    <property type="match status" value="1"/>
</dbReference>
<gene>
    <name evidence="3" type="ORF">HFP15_00940</name>
</gene>
<dbReference type="RefSeq" id="WP_168510352.1">
    <property type="nucleotide sequence ID" value="NZ_JAAXLS010000001.1"/>
</dbReference>
<comment type="caution">
    <text evidence="3">The sequence shown here is derived from an EMBL/GenBank/DDBJ whole genome shotgun (WGS) entry which is preliminary data.</text>
</comment>
<protein>
    <submittedName>
        <fullName evidence="3">DUF2235 domain-containing protein</fullName>
    </submittedName>
</protein>
<name>A0ABX1IVD0_9PSEU</name>
<feature type="domain" description="T6SS Phospholipase effector Tle1-like catalytic" evidence="2">
    <location>
        <begin position="3"/>
        <end position="259"/>
    </location>
</feature>
<evidence type="ECO:0000256" key="1">
    <source>
        <dbReference type="SAM" id="MobiDB-lite"/>
    </source>
</evidence>
<organism evidence="3 4">
    <name type="scientific">Amycolatopsis acididurans</name>
    <dbReference type="NCBI Taxonomy" id="2724524"/>
    <lineage>
        <taxon>Bacteria</taxon>
        <taxon>Bacillati</taxon>
        <taxon>Actinomycetota</taxon>
        <taxon>Actinomycetes</taxon>
        <taxon>Pseudonocardiales</taxon>
        <taxon>Pseudonocardiaceae</taxon>
        <taxon>Amycolatopsis</taxon>
    </lineage>
</organism>
<proteinExistence type="predicted"/>
<evidence type="ECO:0000259" key="2">
    <source>
        <dbReference type="Pfam" id="PF09994"/>
    </source>
</evidence>
<dbReference type="InterPro" id="IPR029058">
    <property type="entry name" value="AB_hydrolase_fold"/>
</dbReference>
<feature type="region of interest" description="Disordered" evidence="1">
    <location>
        <begin position="302"/>
        <end position="325"/>
    </location>
</feature>
<dbReference type="PANTHER" id="PTHR33840">
    <property type="match status" value="1"/>
</dbReference>
<reference evidence="3 4" key="1">
    <citation type="submission" date="2020-04" db="EMBL/GenBank/DDBJ databases">
        <title>Novel species.</title>
        <authorList>
            <person name="Teo W.F.A."/>
            <person name="Lipun K."/>
            <person name="Srisuk N."/>
            <person name="Duangmal K."/>
        </authorList>
    </citation>
    <scope>NUCLEOTIDE SEQUENCE [LARGE SCALE GENOMIC DNA]</scope>
    <source>
        <strain evidence="3 4">K13G38</strain>
    </source>
</reference>
<dbReference type="PANTHER" id="PTHR33840:SF1">
    <property type="entry name" value="TLE1 PHOSPHOLIPASE DOMAIN-CONTAINING PROTEIN"/>
    <property type="match status" value="1"/>
</dbReference>
<evidence type="ECO:0000313" key="4">
    <source>
        <dbReference type="Proteomes" id="UP000715441"/>
    </source>
</evidence>
<dbReference type="Proteomes" id="UP000715441">
    <property type="component" value="Unassembled WGS sequence"/>
</dbReference>
<keyword evidence="4" id="KW-1185">Reference proteome</keyword>
<dbReference type="EMBL" id="JAAXLS010000001">
    <property type="protein sequence ID" value="NKQ51443.1"/>
    <property type="molecule type" value="Genomic_DNA"/>
</dbReference>